<evidence type="ECO:0000313" key="2">
    <source>
        <dbReference type="EMBL" id="NMK39906.1"/>
    </source>
</evidence>
<dbReference type="RefSeq" id="WP_169013977.1">
    <property type="nucleotide sequence ID" value="NZ_JABBJH010000024.1"/>
</dbReference>
<keyword evidence="1" id="KW-1133">Transmembrane helix</keyword>
<keyword evidence="1" id="KW-0472">Membrane</keyword>
<proteinExistence type="predicted"/>
<name>A0A848EUJ7_MEGEL</name>
<accession>A0A848EUJ7</accession>
<keyword evidence="1" id="KW-0812">Transmembrane</keyword>
<protein>
    <submittedName>
        <fullName evidence="2">Uncharacterized protein</fullName>
    </submittedName>
</protein>
<dbReference type="AlphaFoldDB" id="A0A848EUJ7"/>
<organism evidence="2 3">
    <name type="scientific">Megasphaera elsdenii</name>
    <dbReference type="NCBI Taxonomy" id="907"/>
    <lineage>
        <taxon>Bacteria</taxon>
        <taxon>Bacillati</taxon>
        <taxon>Bacillota</taxon>
        <taxon>Negativicutes</taxon>
        <taxon>Veillonellales</taxon>
        <taxon>Veillonellaceae</taxon>
        <taxon>Megasphaera</taxon>
    </lineage>
</organism>
<dbReference type="Proteomes" id="UP000536773">
    <property type="component" value="Unassembled WGS sequence"/>
</dbReference>
<evidence type="ECO:0000256" key="1">
    <source>
        <dbReference type="SAM" id="Phobius"/>
    </source>
</evidence>
<sequence>MWTYIVNAAASIQAFLLSNSGLTLNSVVTFLLACLSIFYYRRFLPDVELVHFRYVWLDHHYLDVRVTIVNDSQSADKVKTVYLDLPDNTRLMPLPEAVLREIKVSETSWDLNLDEFIALHQDKESFPLVARSGKLLELPAFLKPYETVKARFVFDGKTIVNEDLSQVKFIVRLPYRKKSVPLFKVSGS</sequence>
<gene>
    <name evidence="2" type="ORF">HG933_11120</name>
</gene>
<feature type="transmembrane region" description="Helical" evidence="1">
    <location>
        <begin position="20"/>
        <end position="40"/>
    </location>
</feature>
<comment type="caution">
    <text evidence="2">The sequence shown here is derived from an EMBL/GenBank/DDBJ whole genome shotgun (WGS) entry which is preliminary data.</text>
</comment>
<reference evidence="2 3" key="1">
    <citation type="submission" date="2020-04" db="EMBL/GenBank/DDBJ databases">
        <authorList>
            <person name="Hitch T.C.A."/>
            <person name="Wylensek D."/>
            <person name="Clavel T."/>
        </authorList>
    </citation>
    <scope>NUCLEOTIDE SEQUENCE [LARGE SCALE GENOMIC DNA]</scope>
    <source>
        <strain evidence="2 3">WCA-386-APC-2A</strain>
    </source>
</reference>
<evidence type="ECO:0000313" key="3">
    <source>
        <dbReference type="Proteomes" id="UP000536773"/>
    </source>
</evidence>
<dbReference type="EMBL" id="JABBJH010000024">
    <property type="protein sequence ID" value="NMK39906.1"/>
    <property type="molecule type" value="Genomic_DNA"/>
</dbReference>